<evidence type="ECO:0000259" key="1">
    <source>
        <dbReference type="PROSITE" id="PS50995"/>
    </source>
</evidence>
<reference evidence="2 3" key="1">
    <citation type="submission" date="2024-12" db="EMBL/GenBank/DDBJ databases">
        <authorList>
            <person name="Lee Y."/>
        </authorList>
    </citation>
    <scope>NUCLEOTIDE SEQUENCE [LARGE SCALE GENOMIC DNA]</scope>
    <source>
        <strain evidence="2 3">03SUJ4</strain>
    </source>
</reference>
<comment type="caution">
    <text evidence="2">The sequence shown here is derived from an EMBL/GenBank/DDBJ whole genome shotgun (WGS) entry which is preliminary data.</text>
</comment>
<dbReference type="PROSITE" id="PS50995">
    <property type="entry name" value="HTH_MARR_2"/>
    <property type="match status" value="1"/>
</dbReference>
<dbReference type="EMBL" id="JBJYXY010000001">
    <property type="protein sequence ID" value="MFN2974555.1"/>
    <property type="molecule type" value="Genomic_DNA"/>
</dbReference>
<organism evidence="2 3">
    <name type="scientific">Terriglobus aquaticus</name>
    <dbReference type="NCBI Taxonomy" id="940139"/>
    <lineage>
        <taxon>Bacteria</taxon>
        <taxon>Pseudomonadati</taxon>
        <taxon>Acidobacteriota</taxon>
        <taxon>Terriglobia</taxon>
        <taxon>Terriglobales</taxon>
        <taxon>Acidobacteriaceae</taxon>
        <taxon>Terriglobus</taxon>
    </lineage>
</organism>
<dbReference type="Pfam" id="PF12802">
    <property type="entry name" value="MarR_2"/>
    <property type="match status" value="1"/>
</dbReference>
<gene>
    <name evidence="2" type="ORF">ACK2TP_02140</name>
</gene>
<sequence>MADESQRYDMEHLAKFRREIRRFLQFSEQAAISAGLQPQQHQLMLQVAGAPQDESVTVSYIADLMGLKHHTAVGLSKRCEAAGLLRRVQDPQDRRCVVLQLTSLGRRALRQLSEVHTQELRDLAPSLIQALSQIQKT</sequence>
<dbReference type="Gene3D" id="1.10.10.10">
    <property type="entry name" value="Winged helix-like DNA-binding domain superfamily/Winged helix DNA-binding domain"/>
    <property type="match status" value="1"/>
</dbReference>
<accession>A0ABW9KFT9</accession>
<dbReference type="InterPro" id="IPR036388">
    <property type="entry name" value="WH-like_DNA-bd_sf"/>
</dbReference>
<dbReference type="PANTHER" id="PTHR33164:SF43">
    <property type="entry name" value="HTH-TYPE TRANSCRIPTIONAL REPRESSOR YETL"/>
    <property type="match status" value="1"/>
</dbReference>
<dbReference type="RefSeq" id="WP_263413882.1">
    <property type="nucleotide sequence ID" value="NZ_BAABBH010000001.1"/>
</dbReference>
<keyword evidence="3" id="KW-1185">Reference proteome</keyword>
<dbReference type="InterPro" id="IPR000835">
    <property type="entry name" value="HTH_MarR-typ"/>
</dbReference>
<evidence type="ECO:0000313" key="2">
    <source>
        <dbReference type="EMBL" id="MFN2974555.1"/>
    </source>
</evidence>
<feature type="domain" description="HTH marR-type" evidence="1">
    <location>
        <begin position="1"/>
        <end position="137"/>
    </location>
</feature>
<name>A0ABW9KFT9_9BACT</name>
<dbReference type="InterPro" id="IPR039422">
    <property type="entry name" value="MarR/SlyA-like"/>
</dbReference>
<evidence type="ECO:0000313" key="3">
    <source>
        <dbReference type="Proteomes" id="UP001634747"/>
    </source>
</evidence>
<protein>
    <submittedName>
        <fullName evidence="2">MarR family winged helix-turn-helix transcriptional regulator</fullName>
    </submittedName>
</protein>
<dbReference type="Proteomes" id="UP001634747">
    <property type="component" value="Unassembled WGS sequence"/>
</dbReference>
<dbReference type="PANTHER" id="PTHR33164">
    <property type="entry name" value="TRANSCRIPTIONAL REGULATOR, MARR FAMILY"/>
    <property type="match status" value="1"/>
</dbReference>
<proteinExistence type="predicted"/>
<dbReference type="SUPFAM" id="SSF46785">
    <property type="entry name" value="Winged helix' DNA-binding domain"/>
    <property type="match status" value="1"/>
</dbReference>
<dbReference type="SMART" id="SM00347">
    <property type="entry name" value="HTH_MARR"/>
    <property type="match status" value="1"/>
</dbReference>
<dbReference type="InterPro" id="IPR036390">
    <property type="entry name" value="WH_DNA-bd_sf"/>
</dbReference>